<reference evidence="1 2" key="1">
    <citation type="journal article" date="2018" name="Front. Plant Sci.">
        <title>Red Clover (Trifolium pratense) and Zigzag Clover (T. medium) - A Picture of Genomic Similarities and Differences.</title>
        <authorList>
            <person name="Dluhosova J."/>
            <person name="Istvanek J."/>
            <person name="Nedelnik J."/>
            <person name="Repkova J."/>
        </authorList>
    </citation>
    <scope>NUCLEOTIDE SEQUENCE [LARGE SCALE GENOMIC DNA]</scope>
    <source>
        <strain evidence="2">cv. 10/8</strain>
        <tissue evidence="1">Leaf</tissue>
    </source>
</reference>
<dbReference type="EMBL" id="LXQA010142099">
    <property type="protein sequence ID" value="MCI24547.1"/>
    <property type="molecule type" value="Genomic_DNA"/>
</dbReference>
<evidence type="ECO:0000313" key="1">
    <source>
        <dbReference type="EMBL" id="MCI24547.1"/>
    </source>
</evidence>
<comment type="caution">
    <text evidence="1">The sequence shown here is derived from an EMBL/GenBank/DDBJ whole genome shotgun (WGS) entry which is preliminary data.</text>
</comment>
<feature type="non-terminal residue" evidence="1">
    <location>
        <position position="58"/>
    </location>
</feature>
<proteinExistence type="predicted"/>
<dbReference type="Proteomes" id="UP000265520">
    <property type="component" value="Unassembled WGS sequence"/>
</dbReference>
<protein>
    <submittedName>
        <fullName evidence="1">Uncharacterized protein</fullName>
    </submittedName>
</protein>
<accession>A0A392QKW2</accession>
<sequence>MSEVNKNMNRGTNRRLLIDSTVSVCVQWSLSFYDHANVTTECRNNGLFSNKSDGLDSN</sequence>
<organism evidence="1 2">
    <name type="scientific">Trifolium medium</name>
    <dbReference type="NCBI Taxonomy" id="97028"/>
    <lineage>
        <taxon>Eukaryota</taxon>
        <taxon>Viridiplantae</taxon>
        <taxon>Streptophyta</taxon>
        <taxon>Embryophyta</taxon>
        <taxon>Tracheophyta</taxon>
        <taxon>Spermatophyta</taxon>
        <taxon>Magnoliopsida</taxon>
        <taxon>eudicotyledons</taxon>
        <taxon>Gunneridae</taxon>
        <taxon>Pentapetalae</taxon>
        <taxon>rosids</taxon>
        <taxon>fabids</taxon>
        <taxon>Fabales</taxon>
        <taxon>Fabaceae</taxon>
        <taxon>Papilionoideae</taxon>
        <taxon>50 kb inversion clade</taxon>
        <taxon>NPAAA clade</taxon>
        <taxon>Hologalegina</taxon>
        <taxon>IRL clade</taxon>
        <taxon>Trifolieae</taxon>
        <taxon>Trifolium</taxon>
    </lineage>
</organism>
<keyword evidence="2" id="KW-1185">Reference proteome</keyword>
<evidence type="ECO:0000313" key="2">
    <source>
        <dbReference type="Proteomes" id="UP000265520"/>
    </source>
</evidence>
<dbReference type="AlphaFoldDB" id="A0A392QKW2"/>
<name>A0A392QKW2_9FABA</name>